<comment type="caution">
    <text evidence="1">The sequence shown here is derived from an EMBL/GenBank/DDBJ whole genome shotgun (WGS) entry which is preliminary data.</text>
</comment>
<accession>R6N5R2</accession>
<gene>
    <name evidence="1" type="ORF">BN578_01680</name>
</gene>
<sequence length="79" mass="9267">MKRTLLERIQQIDIDPNYCMRMSEIIEIADNGRGICDAICKAFTYGYLKGQRAERKIHERSVINEQQRLFERNPRHAGG</sequence>
<dbReference type="AlphaFoldDB" id="R6N5R2"/>
<evidence type="ECO:0000313" key="1">
    <source>
        <dbReference type="EMBL" id="CDC03679.1"/>
    </source>
</evidence>
<proteinExistence type="predicted"/>
<reference evidence="1" key="1">
    <citation type="submission" date="2012-11" db="EMBL/GenBank/DDBJ databases">
        <title>Dependencies among metagenomic species, viruses, plasmids and units of genetic variation.</title>
        <authorList>
            <person name="Nielsen H.B."/>
            <person name="Almeida M."/>
            <person name="Juncker A.S."/>
            <person name="Rasmussen S."/>
            <person name="Li J."/>
            <person name="Sunagawa S."/>
            <person name="Plichta D."/>
            <person name="Gautier L."/>
            <person name="Le Chatelier E."/>
            <person name="Peletier E."/>
            <person name="Bonde I."/>
            <person name="Nielsen T."/>
            <person name="Manichanh C."/>
            <person name="Arumugam M."/>
            <person name="Batto J."/>
            <person name="Santos M.B.Q.D."/>
            <person name="Blom N."/>
            <person name="Borruel N."/>
            <person name="Burgdorf K.S."/>
            <person name="Boumezbeur F."/>
            <person name="Casellas F."/>
            <person name="Dore J."/>
            <person name="Guarner F."/>
            <person name="Hansen T."/>
            <person name="Hildebrand F."/>
            <person name="Kaas R.S."/>
            <person name="Kennedy S."/>
            <person name="Kristiansen K."/>
            <person name="Kultima J.R."/>
            <person name="Leonard P."/>
            <person name="Levenez F."/>
            <person name="Lund O."/>
            <person name="Moumen B."/>
            <person name="Le Paslier D."/>
            <person name="Pons N."/>
            <person name="Pedersen O."/>
            <person name="Prifti E."/>
            <person name="Qin J."/>
            <person name="Raes J."/>
            <person name="Tap J."/>
            <person name="Tims S."/>
            <person name="Ussery D.W."/>
            <person name="Yamada T."/>
            <person name="MetaHit consortium"/>
            <person name="Renault P."/>
            <person name="Sicheritz-Ponten T."/>
            <person name="Bork P."/>
            <person name="Wang J."/>
            <person name="Brunak S."/>
            <person name="Ehrlich S.D."/>
        </authorList>
    </citation>
    <scope>NUCLEOTIDE SEQUENCE [LARGE SCALE GENOMIC DNA]</scope>
</reference>
<name>R6N5R2_9FIRM</name>
<organism evidence="1 2">
    <name type="scientific">[Clostridium] leptum CAG:27</name>
    <dbReference type="NCBI Taxonomy" id="1263068"/>
    <lineage>
        <taxon>Bacteria</taxon>
        <taxon>Bacillati</taxon>
        <taxon>Bacillota</taxon>
        <taxon>Clostridia</taxon>
        <taxon>Eubacteriales</taxon>
        <taxon>Oscillospiraceae</taxon>
        <taxon>Oscillospiraceae incertae sedis</taxon>
    </lineage>
</organism>
<dbReference type="EMBL" id="CBEP010000014">
    <property type="protein sequence ID" value="CDC03679.1"/>
    <property type="molecule type" value="Genomic_DNA"/>
</dbReference>
<dbReference type="Proteomes" id="UP000018168">
    <property type="component" value="Unassembled WGS sequence"/>
</dbReference>
<evidence type="ECO:0000313" key="2">
    <source>
        <dbReference type="Proteomes" id="UP000018168"/>
    </source>
</evidence>
<protein>
    <submittedName>
        <fullName evidence="1">Uncharacterized protein</fullName>
    </submittedName>
</protein>